<name>A0A673TI29_SURSU</name>
<reference evidence="13" key="3">
    <citation type="submission" date="2025-09" db="UniProtKB">
        <authorList>
            <consortium name="Ensembl"/>
        </authorList>
    </citation>
    <scope>IDENTIFICATION</scope>
</reference>
<evidence type="ECO:0000256" key="2">
    <source>
        <dbReference type="ARBA" id="ARBA00022475"/>
    </source>
</evidence>
<dbReference type="FunFam" id="2.60.40.10:FF:000878">
    <property type="entry name" value="T cell receptor alpha variable 38-1"/>
    <property type="match status" value="1"/>
</dbReference>
<proteinExistence type="predicted"/>
<dbReference type="SUPFAM" id="SSF48726">
    <property type="entry name" value="Immunoglobulin"/>
    <property type="match status" value="1"/>
</dbReference>
<keyword evidence="6" id="KW-0472">Membrane</keyword>
<keyword evidence="9" id="KW-0393">Immunoglobulin domain</keyword>
<evidence type="ECO:0000256" key="3">
    <source>
        <dbReference type="ARBA" id="ARBA00022729"/>
    </source>
</evidence>
<organism evidence="13 14">
    <name type="scientific">Suricata suricatta</name>
    <name type="common">Meerkat</name>
    <dbReference type="NCBI Taxonomy" id="37032"/>
    <lineage>
        <taxon>Eukaryota</taxon>
        <taxon>Metazoa</taxon>
        <taxon>Chordata</taxon>
        <taxon>Craniata</taxon>
        <taxon>Vertebrata</taxon>
        <taxon>Euteleostomi</taxon>
        <taxon>Mammalia</taxon>
        <taxon>Eutheria</taxon>
        <taxon>Laurasiatheria</taxon>
        <taxon>Carnivora</taxon>
        <taxon>Feliformia</taxon>
        <taxon>Herpestidae</taxon>
        <taxon>Suricata</taxon>
    </lineage>
</organism>
<comment type="subcellular location">
    <subcellularLocation>
        <location evidence="1">Cell membrane</location>
    </subcellularLocation>
</comment>
<dbReference type="GO" id="GO:0002250">
    <property type="term" value="P:adaptive immune response"/>
    <property type="evidence" value="ECO:0007669"/>
    <property type="project" value="UniProtKB-KW"/>
</dbReference>
<dbReference type="Ensembl" id="ENSSSUT00005010011.1">
    <property type="protein sequence ID" value="ENSSSUP00005008696.1"/>
    <property type="gene ID" value="ENSSSUG00005005650.1"/>
</dbReference>
<keyword evidence="5" id="KW-1064">Adaptive immunity</keyword>
<dbReference type="Proteomes" id="UP000472268">
    <property type="component" value="Chromosome 9"/>
</dbReference>
<evidence type="ECO:0000256" key="5">
    <source>
        <dbReference type="ARBA" id="ARBA00023130"/>
    </source>
</evidence>
<accession>A0A673TI29</accession>
<protein>
    <recommendedName>
        <fullName evidence="12">Ig-like domain-containing protein</fullName>
    </recommendedName>
</protein>
<evidence type="ECO:0000256" key="8">
    <source>
        <dbReference type="ARBA" id="ARBA00023170"/>
    </source>
</evidence>
<reference evidence="13 14" key="1">
    <citation type="submission" date="2019-05" db="EMBL/GenBank/DDBJ databases">
        <title>A Chromosome-scale Meerkat (S. suricatta) Genome Assembly.</title>
        <authorList>
            <person name="Dudchenko O."/>
            <person name="Lieberman Aiden E."/>
            <person name="Tung J."/>
            <person name="Barreiro L.B."/>
            <person name="Clutton-Brock T.H."/>
        </authorList>
    </citation>
    <scope>NUCLEOTIDE SEQUENCE [LARGE SCALE GENOMIC DNA]</scope>
</reference>
<evidence type="ECO:0000256" key="6">
    <source>
        <dbReference type="ARBA" id="ARBA00023136"/>
    </source>
</evidence>
<dbReference type="InterPro" id="IPR036179">
    <property type="entry name" value="Ig-like_dom_sf"/>
</dbReference>
<dbReference type="AlphaFoldDB" id="A0A673TI29"/>
<dbReference type="InterPro" id="IPR013106">
    <property type="entry name" value="Ig_V-set"/>
</dbReference>
<evidence type="ECO:0000256" key="11">
    <source>
        <dbReference type="SAM" id="SignalP"/>
    </source>
</evidence>
<keyword evidence="2" id="KW-1003">Cell membrane</keyword>
<feature type="chain" id="PRO_5025619188" description="Ig-like domain-containing protein" evidence="11">
    <location>
        <begin position="23"/>
        <end position="199"/>
    </location>
</feature>
<keyword evidence="8" id="KW-0675">Receptor</keyword>
<reference evidence="13" key="2">
    <citation type="submission" date="2025-08" db="UniProtKB">
        <authorList>
            <consortium name="Ensembl"/>
        </authorList>
    </citation>
    <scope>IDENTIFICATION</scope>
</reference>
<keyword evidence="4" id="KW-0391">Immunity</keyword>
<dbReference type="GO" id="GO:0042101">
    <property type="term" value="C:T cell receptor complex"/>
    <property type="evidence" value="ECO:0007669"/>
    <property type="project" value="UniProtKB-KW"/>
</dbReference>
<dbReference type="OMA" id="ATHAYIF"/>
<evidence type="ECO:0000256" key="10">
    <source>
        <dbReference type="ARBA" id="ARBA00043266"/>
    </source>
</evidence>
<dbReference type="Gene3D" id="2.60.40.10">
    <property type="entry name" value="Immunoglobulins"/>
    <property type="match status" value="1"/>
</dbReference>
<dbReference type="PANTHER" id="PTHR19367:SF45">
    <property type="entry name" value="IG-LIKE DOMAIN-CONTAINING PROTEIN"/>
    <property type="match status" value="1"/>
</dbReference>
<dbReference type="SMART" id="SM00409">
    <property type="entry name" value="IG"/>
    <property type="match status" value="1"/>
</dbReference>
<evidence type="ECO:0000259" key="12">
    <source>
        <dbReference type="PROSITE" id="PS50835"/>
    </source>
</evidence>
<dbReference type="PANTHER" id="PTHR19367">
    <property type="entry name" value="T-CELL RECEPTOR ALPHA CHAIN V REGION"/>
    <property type="match status" value="1"/>
</dbReference>
<dbReference type="Pfam" id="PF07686">
    <property type="entry name" value="V-set"/>
    <property type="match status" value="1"/>
</dbReference>
<evidence type="ECO:0000313" key="14">
    <source>
        <dbReference type="Proteomes" id="UP000472268"/>
    </source>
</evidence>
<dbReference type="InterPro" id="IPR003599">
    <property type="entry name" value="Ig_sub"/>
</dbReference>
<keyword evidence="7" id="KW-1015">Disulfide bond</keyword>
<keyword evidence="10" id="KW-1279">T cell receptor</keyword>
<dbReference type="PROSITE" id="PS50835">
    <property type="entry name" value="IG_LIKE"/>
    <property type="match status" value="1"/>
</dbReference>
<evidence type="ECO:0000256" key="4">
    <source>
        <dbReference type="ARBA" id="ARBA00022859"/>
    </source>
</evidence>
<feature type="signal peptide" evidence="11">
    <location>
        <begin position="1"/>
        <end position="22"/>
    </location>
</feature>
<feature type="domain" description="Ig-like" evidence="12">
    <location>
        <begin position="19"/>
        <end position="117"/>
    </location>
</feature>
<sequence>MEKLLKASLVILWLQLARPAMAQKVTQARPVISMSEKEAVTLDCVYEISGTTYYLFWYKQPPSGEMIFLIRQESYSEQNATEGRYSLNFQKSDRSISLTITSLQLRDSALYFCALRDTTVMRHLWEPLRNLRSQASPSYEHQTERRCAGKKWGLCLRRWGFRGGCFTLRKMLFLWLREHVKQCHSSKASLPSTLLPCSR</sequence>
<dbReference type="InterPro" id="IPR051287">
    <property type="entry name" value="TCR_variable_region"/>
</dbReference>
<dbReference type="SMART" id="SM00406">
    <property type="entry name" value="IGv"/>
    <property type="match status" value="1"/>
</dbReference>
<keyword evidence="14" id="KW-1185">Reference proteome</keyword>
<evidence type="ECO:0000256" key="1">
    <source>
        <dbReference type="ARBA" id="ARBA00004236"/>
    </source>
</evidence>
<evidence type="ECO:0000256" key="7">
    <source>
        <dbReference type="ARBA" id="ARBA00023157"/>
    </source>
</evidence>
<evidence type="ECO:0000256" key="9">
    <source>
        <dbReference type="ARBA" id="ARBA00023319"/>
    </source>
</evidence>
<keyword evidence="3 11" id="KW-0732">Signal</keyword>
<evidence type="ECO:0000313" key="13">
    <source>
        <dbReference type="Ensembl" id="ENSSSUP00005008696.1"/>
    </source>
</evidence>
<dbReference type="InterPro" id="IPR007110">
    <property type="entry name" value="Ig-like_dom"/>
</dbReference>
<dbReference type="InterPro" id="IPR013783">
    <property type="entry name" value="Ig-like_fold"/>
</dbReference>